<dbReference type="SUPFAM" id="SSF53649">
    <property type="entry name" value="Alkaline phosphatase-like"/>
    <property type="match status" value="1"/>
</dbReference>
<proteinExistence type="predicted"/>
<feature type="transmembrane region" description="Helical" evidence="9">
    <location>
        <begin position="140"/>
        <end position="159"/>
    </location>
</feature>
<comment type="subcellular location">
    <subcellularLocation>
        <location evidence="1">Cell membrane</location>
        <topology evidence="1">Multi-pass membrane protein</topology>
    </subcellularLocation>
</comment>
<feature type="binding site" evidence="8">
    <location>
        <position position="276"/>
    </location>
    <ligand>
        <name>Mn(2+)</name>
        <dbReference type="ChEBI" id="CHEBI:29035"/>
    </ligand>
</feature>
<dbReference type="OrthoDB" id="9777768at2"/>
<dbReference type="PANTHER" id="PTHR47371:SF3">
    <property type="entry name" value="PHOSPHOGLYCEROL TRANSFERASE I"/>
    <property type="match status" value="1"/>
</dbReference>
<evidence type="ECO:0000256" key="3">
    <source>
        <dbReference type="ARBA" id="ARBA00022692"/>
    </source>
</evidence>
<evidence type="ECO:0000256" key="9">
    <source>
        <dbReference type="SAM" id="Phobius"/>
    </source>
</evidence>
<dbReference type="CDD" id="cd16015">
    <property type="entry name" value="LTA_synthase"/>
    <property type="match status" value="1"/>
</dbReference>
<dbReference type="Gene3D" id="3.30.1120.80">
    <property type="match status" value="1"/>
</dbReference>
<evidence type="ECO:0000259" key="10">
    <source>
        <dbReference type="Pfam" id="PF00884"/>
    </source>
</evidence>
<reference evidence="11 12" key="1">
    <citation type="journal article" date="2013" name="J. Microbiol.">
        <title>Mucilaginibacter ginsenosidivorax sp. nov., with ginsenoside converting activity isolated from sediment.</title>
        <authorList>
            <person name="Kim J.K."/>
            <person name="Choi T.E."/>
            <person name="Liu Q.M."/>
            <person name="Park H.Y."/>
            <person name="Yi T.H."/>
            <person name="Yoon M.H."/>
            <person name="Kim S.C."/>
            <person name="Im W.T."/>
        </authorList>
    </citation>
    <scope>NUCLEOTIDE SEQUENCE [LARGE SCALE GENOMIC DNA]</scope>
    <source>
        <strain evidence="11 12">KHI28</strain>
    </source>
</reference>
<dbReference type="PIRSF" id="PIRSF005091">
    <property type="entry name" value="Mmb_sulf_HI1246"/>
    <property type="match status" value="1"/>
</dbReference>
<feature type="transmembrane region" description="Helical" evidence="9">
    <location>
        <begin position="56"/>
        <end position="74"/>
    </location>
</feature>
<evidence type="ECO:0000256" key="5">
    <source>
        <dbReference type="ARBA" id="ARBA00023136"/>
    </source>
</evidence>
<name>A0A5B8W3G6_9SPHI</name>
<dbReference type="KEGG" id="mgk:FSB76_21510"/>
<keyword evidence="4 9" id="KW-1133">Transmembrane helix</keyword>
<organism evidence="11 12">
    <name type="scientific">Mucilaginibacter ginsenosidivorax</name>
    <dbReference type="NCBI Taxonomy" id="862126"/>
    <lineage>
        <taxon>Bacteria</taxon>
        <taxon>Pseudomonadati</taxon>
        <taxon>Bacteroidota</taxon>
        <taxon>Sphingobacteriia</taxon>
        <taxon>Sphingobacteriales</taxon>
        <taxon>Sphingobacteriaceae</taxon>
        <taxon>Mucilaginibacter</taxon>
    </lineage>
</organism>
<dbReference type="RefSeq" id="WP_147056986.1">
    <property type="nucleotide sequence ID" value="NZ_CP042437.1"/>
</dbReference>
<dbReference type="InterPro" id="IPR000917">
    <property type="entry name" value="Sulfatase_N"/>
</dbReference>
<accession>A0A5B8W3G6</accession>
<dbReference type="AlphaFoldDB" id="A0A5B8W3G6"/>
<dbReference type="InterPro" id="IPR017850">
    <property type="entry name" value="Alkaline_phosphatase_core_sf"/>
</dbReference>
<sequence length="626" mass="71509">MLRNLFSLVRFFLFWLLFFAITRLAFELYFLPKLKDADLSDIIQTYFYGLRLDASAAAYISAIPLLVFLVNWCIPNTHIKPIWLKIYVWVCLFFISLNTGLNFNIFREWGTKVVFRVFKSLYDAPSEAFASTGSSPVGRSVFICIILLASGVFLSLKIIDFKFKKPAVEPRLKAVLIALLLFVNFLLMRGGLQPVPVDQNSAYFSDHEFLNQAALNTEWNLFNNVVENLGRPYNPFVFMQPGSATRIVQEAYSYNTDSTRNVLTTNRPNIVIIQIESYTADVIESLGGDKGVAPNFEKFIKNGILFNNIYSSADRTDKGIVSIMSGFPSQAIRTIVADTLKNKKLPAIASSLKTAGYPTSYFYGGKSNYMHFDLFMKNHQVDHITDELAFDKSQVKTQWGVYDDVLFAKHLDFAQQQKQPFFTYLQTSTNHEPFVLPVKGHFPEDDDAGDASNKFRSTAYFTDSCLNAYFEQAKKQAWYKNTLFILVADHGHRLPRNVSEAYNPVKYHIPLLFLGEVIKPEYRGKKINKLGGQTDIAATLLTQLGLPHQQFKWSKDLLNPTTKDFAFFDWDNGFCFMTPRQVVSYDNSGRRVVYTRNKNADAKTTDNVLLYGKAFLQEVYTEYMGF</sequence>
<evidence type="ECO:0000256" key="6">
    <source>
        <dbReference type="PIRSR" id="PIRSR005091-1"/>
    </source>
</evidence>
<dbReference type="InterPro" id="IPR012160">
    <property type="entry name" value="LtaS-like"/>
</dbReference>
<dbReference type="InterPro" id="IPR050448">
    <property type="entry name" value="OpgB/LTA_synthase_biosynth"/>
</dbReference>
<dbReference type="PANTHER" id="PTHR47371">
    <property type="entry name" value="LIPOTEICHOIC ACID SYNTHASE"/>
    <property type="match status" value="1"/>
</dbReference>
<keyword evidence="2" id="KW-1003">Cell membrane</keyword>
<dbReference type="Pfam" id="PF00884">
    <property type="entry name" value="Sulfatase"/>
    <property type="match status" value="1"/>
</dbReference>
<keyword evidence="12" id="KW-1185">Reference proteome</keyword>
<feature type="binding site" evidence="8">
    <location>
        <position position="489"/>
    </location>
    <ligand>
        <name>Mn(2+)</name>
        <dbReference type="ChEBI" id="CHEBI:29035"/>
    </ligand>
</feature>
<dbReference type="GO" id="GO:0005886">
    <property type="term" value="C:plasma membrane"/>
    <property type="evidence" value="ECO:0007669"/>
    <property type="project" value="UniProtKB-SubCell"/>
</dbReference>
<dbReference type="GO" id="GO:0046872">
    <property type="term" value="F:metal ion binding"/>
    <property type="evidence" value="ECO:0007669"/>
    <property type="project" value="UniProtKB-KW"/>
</dbReference>
<evidence type="ECO:0000256" key="1">
    <source>
        <dbReference type="ARBA" id="ARBA00004651"/>
    </source>
</evidence>
<feature type="binding site" evidence="8">
    <location>
        <position position="316"/>
    </location>
    <ligand>
        <name>Mn(2+)</name>
        <dbReference type="ChEBI" id="CHEBI:29035"/>
    </ligand>
</feature>
<keyword evidence="7" id="KW-0479">Metal-binding</keyword>
<gene>
    <name evidence="11" type="ORF">FSB76_21510</name>
</gene>
<feature type="active site" evidence="6">
    <location>
        <position position="316"/>
    </location>
</feature>
<evidence type="ECO:0000256" key="8">
    <source>
        <dbReference type="PIRSR" id="PIRSR005091-3"/>
    </source>
</evidence>
<keyword evidence="3 9" id="KW-0812">Transmembrane</keyword>
<feature type="transmembrane region" description="Helical" evidence="9">
    <location>
        <begin position="171"/>
        <end position="192"/>
    </location>
</feature>
<feature type="binding site" evidence="7">
    <location>
        <position position="431"/>
    </location>
    <ligand>
        <name>substrate</name>
    </ligand>
</feature>
<dbReference type="EMBL" id="CP042437">
    <property type="protein sequence ID" value="QEC78394.1"/>
    <property type="molecule type" value="Genomic_DNA"/>
</dbReference>
<dbReference type="Gene3D" id="3.40.720.10">
    <property type="entry name" value="Alkaline Phosphatase, subunit A"/>
    <property type="match status" value="1"/>
</dbReference>
<evidence type="ECO:0000256" key="2">
    <source>
        <dbReference type="ARBA" id="ARBA00022475"/>
    </source>
</evidence>
<evidence type="ECO:0000256" key="7">
    <source>
        <dbReference type="PIRSR" id="PIRSR005091-2"/>
    </source>
</evidence>
<feature type="transmembrane region" description="Helical" evidence="9">
    <location>
        <begin position="86"/>
        <end position="106"/>
    </location>
</feature>
<feature type="domain" description="Sulfatase N-terminal" evidence="10">
    <location>
        <begin position="268"/>
        <end position="545"/>
    </location>
</feature>
<protein>
    <submittedName>
        <fullName evidence="11">LTA synthase family protein</fullName>
    </submittedName>
</protein>
<feature type="transmembrane region" description="Helical" evidence="9">
    <location>
        <begin position="12"/>
        <end position="31"/>
    </location>
</feature>
<evidence type="ECO:0000256" key="4">
    <source>
        <dbReference type="ARBA" id="ARBA00022989"/>
    </source>
</evidence>
<feature type="binding site" evidence="8">
    <location>
        <position position="490"/>
    </location>
    <ligand>
        <name>Mn(2+)</name>
        <dbReference type="ChEBI" id="CHEBI:29035"/>
    </ligand>
</feature>
<evidence type="ECO:0000313" key="12">
    <source>
        <dbReference type="Proteomes" id="UP000321362"/>
    </source>
</evidence>
<evidence type="ECO:0000313" key="11">
    <source>
        <dbReference type="EMBL" id="QEC78394.1"/>
    </source>
</evidence>
<dbReference type="Proteomes" id="UP000321362">
    <property type="component" value="Chromosome"/>
</dbReference>
<keyword evidence="7" id="KW-0464">Manganese</keyword>
<keyword evidence="5 9" id="KW-0472">Membrane</keyword>